<feature type="region of interest" description="Disordered" evidence="1">
    <location>
        <begin position="1"/>
        <end position="26"/>
    </location>
</feature>
<evidence type="ECO:0000313" key="2">
    <source>
        <dbReference type="EMBL" id="MDX8486041.1"/>
    </source>
</evidence>
<dbReference type="Pfam" id="PF20554">
    <property type="entry name" value="DUF6766"/>
    <property type="match status" value="1"/>
</dbReference>
<dbReference type="InterPro" id="IPR046657">
    <property type="entry name" value="DUF6766"/>
</dbReference>
<gene>
    <name evidence="2" type="ORF">RFM52_12610</name>
</gene>
<reference evidence="2 3" key="1">
    <citation type="submission" date="2023-08" db="EMBL/GenBank/DDBJ databases">
        <title>Implementing the SeqCode for naming new Mesorhizobium species isolated from Vachellia karroo root nodules.</title>
        <authorList>
            <person name="Van Lill M."/>
        </authorList>
    </citation>
    <scope>NUCLEOTIDE SEQUENCE [LARGE SCALE GENOMIC DNA]</scope>
    <source>
        <strain evidence="2 3">VK2B</strain>
    </source>
</reference>
<evidence type="ECO:0000313" key="3">
    <source>
        <dbReference type="Proteomes" id="UP001280156"/>
    </source>
</evidence>
<protein>
    <recommendedName>
        <fullName evidence="4">Transmembrane protein</fullName>
    </recommendedName>
</protein>
<comment type="caution">
    <text evidence="2">The sequence shown here is derived from an EMBL/GenBank/DDBJ whole genome shotgun (WGS) entry which is preliminary data.</text>
</comment>
<proteinExistence type="predicted"/>
<evidence type="ECO:0008006" key="4">
    <source>
        <dbReference type="Google" id="ProtNLM"/>
    </source>
</evidence>
<dbReference type="EMBL" id="JAVIIV010000006">
    <property type="protein sequence ID" value="MDX8486041.1"/>
    <property type="molecule type" value="Genomic_DNA"/>
</dbReference>
<evidence type="ECO:0000256" key="1">
    <source>
        <dbReference type="SAM" id="MobiDB-lite"/>
    </source>
</evidence>
<dbReference type="Proteomes" id="UP001280156">
    <property type="component" value="Unassembled WGS sequence"/>
</dbReference>
<accession>A0ABU4YGG4</accession>
<sequence>MGRRIAASPEDEGPTLRQDDPQAPWPVKRGGWISRPYSRSLGAALLAIFMVTFIARLWQSTRHAAEQAAAHGQPAEGVLQHLFSGQFWFESFQNWQSEFLSTGVLVLLAICLREKGSPESKPVAAPHQKTGH</sequence>
<name>A0ABU4YGG4_9HYPH</name>
<keyword evidence="3" id="KW-1185">Reference proteome</keyword>
<organism evidence="2 3">
    <name type="scientific">Mesorhizobium humile</name>
    <dbReference type="NCBI Taxonomy" id="3072313"/>
    <lineage>
        <taxon>Bacteria</taxon>
        <taxon>Pseudomonadati</taxon>
        <taxon>Pseudomonadota</taxon>
        <taxon>Alphaproteobacteria</taxon>
        <taxon>Hyphomicrobiales</taxon>
        <taxon>Phyllobacteriaceae</taxon>
        <taxon>Mesorhizobium</taxon>
    </lineage>
</organism>